<keyword evidence="1" id="KW-0812">Transmembrane</keyword>
<evidence type="ECO:0000313" key="3">
    <source>
        <dbReference type="Proteomes" id="UP001177212"/>
    </source>
</evidence>
<organism evidence="2 3">
    <name type="scientific">Pseudoalteromonas marina</name>
    <dbReference type="NCBI Taxonomy" id="267375"/>
    <lineage>
        <taxon>Bacteria</taxon>
        <taxon>Pseudomonadati</taxon>
        <taxon>Pseudomonadota</taxon>
        <taxon>Gammaproteobacteria</taxon>
        <taxon>Alteromonadales</taxon>
        <taxon>Pseudoalteromonadaceae</taxon>
        <taxon>Pseudoalteromonas</taxon>
    </lineage>
</organism>
<keyword evidence="3" id="KW-1185">Reference proteome</keyword>
<keyword evidence="1" id="KW-1133">Transmembrane helix</keyword>
<accession>A0ABT9FGZ1</accession>
<feature type="transmembrane region" description="Helical" evidence="1">
    <location>
        <begin position="50"/>
        <end position="72"/>
    </location>
</feature>
<keyword evidence="1" id="KW-0472">Membrane</keyword>
<name>A0ABT9FGZ1_9GAMM</name>
<evidence type="ECO:0008006" key="4">
    <source>
        <dbReference type="Google" id="ProtNLM"/>
    </source>
</evidence>
<proteinExistence type="predicted"/>
<protein>
    <recommendedName>
        <fullName evidence="4">SMODS and SLOG-associating 2TM effector domain-containing protein</fullName>
    </recommendedName>
</protein>
<evidence type="ECO:0000256" key="1">
    <source>
        <dbReference type="SAM" id="Phobius"/>
    </source>
</evidence>
<dbReference type="Proteomes" id="UP001177212">
    <property type="component" value="Unassembled WGS sequence"/>
</dbReference>
<feature type="transmembrane region" description="Helical" evidence="1">
    <location>
        <begin position="78"/>
        <end position="96"/>
    </location>
</feature>
<evidence type="ECO:0000313" key="2">
    <source>
        <dbReference type="EMBL" id="MDP2565761.1"/>
    </source>
</evidence>
<gene>
    <name evidence="2" type="ORF">Q8W34_14035</name>
</gene>
<dbReference type="EMBL" id="JAUYVT010000014">
    <property type="protein sequence ID" value="MDP2565761.1"/>
    <property type="molecule type" value="Genomic_DNA"/>
</dbReference>
<sequence length="159" mass="18885">MATLKFDCDFYRKACPDIELPKYSHNDVNVELEYLRSKNKKDIISFFSDMLWTALVTLLLGILVSFLFTWHYEFENGLVNVVVASLVMVFLTICVTSKRTADGRYMFTWFSPKKDKAEFSLRLRLCQKQFSTYREDNDDKRFQQLWCYCNSALNRPHQL</sequence>
<reference evidence="2" key="1">
    <citation type="submission" date="2023-07" db="EMBL/GenBank/DDBJ databases">
        <title>Genome content predicts the carbon catabolic preferences of heterotrophic bacteria.</title>
        <authorList>
            <person name="Gralka M."/>
        </authorList>
    </citation>
    <scope>NUCLEOTIDE SEQUENCE</scope>
    <source>
        <strain evidence="2">4G09</strain>
    </source>
</reference>
<dbReference type="RefSeq" id="WP_305472485.1">
    <property type="nucleotide sequence ID" value="NZ_JAUYVT010000014.1"/>
</dbReference>
<comment type="caution">
    <text evidence="2">The sequence shown here is derived from an EMBL/GenBank/DDBJ whole genome shotgun (WGS) entry which is preliminary data.</text>
</comment>